<dbReference type="PANTHER" id="PTHR33116:SF87">
    <property type="entry name" value="OS01G0158850 PROTEIN"/>
    <property type="match status" value="1"/>
</dbReference>
<dbReference type="Pfam" id="PF00078">
    <property type="entry name" value="RVT_1"/>
    <property type="match status" value="1"/>
</dbReference>
<dbReference type="InterPro" id="IPR043502">
    <property type="entry name" value="DNA/RNA_pol_sf"/>
</dbReference>
<organism evidence="2 3">
    <name type="scientific">Paspalum notatum var. saurae</name>
    <dbReference type="NCBI Taxonomy" id="547442"/>
    <lineage>
        <taxon>Eukaryota</taxon>
        <taxon>Viridiplantae</taxon>
        <taxon>Streptophyta</taxon>
        <taxon>Embryophyta</taxon>
        <taxon>Tracheophyta</taxon>
        <taxon>Spermatophyta</taxon>
        <taxon>Magnoliopsida</taxon>
        <taxon>Liliopsida</taxon>
        <taxon>Poales</taxon>
        <taxon>Poaceae</taxon>
        <taxon>PACMAD clade</taxon>
        <taxon>Panicoideae</taxon>
        <taxon>Andropogonodae</taxon>
        <taxon>Paspaleae</taxon>
        <taxon>Paspalinae</taxon>
        <taxon>Paspalum</taxon>
    </lineage>
</organism>
<dbReference type="Proteomes" id="UP001341281">
    <property type="component" value="Chromosome 10"/>
</dbReference>
<dbReference type="PANTHER" id="PTHR33116">
    <property type="entry name" value="REVERSE TRANSCRIPTASE ZINC-BINDING DOMAIN-CONTAINING PROTEIN-RELATED-RELATED"/>
    <property type="match status" value="1"/>
</dbReference>
<evidence type="ECO:0000259" key="1">
    <source>
        <dbReference type="PROSITE" id="PS50878"/>
    </source>
</evidence>
<feature type="domain" description="Reverse transcriptase" evidence="1">
    <location>
        <begin position="1"/>
        <end position="212"/>
    </location>
</feature>
<gene>
    <name evidence="2" type="ORF">U9M48_042176</name>
</gene>
<name>A0AAQ3USB1_PASNO</name>
<reference evidence="2 3" key="1">
    <citation type="submission" date="2024-02" db="EMBL/GenBank/DDBJ databases">
        <title>High-quality chromosome-scale genome assembly of Pensacola bahiagrass (Paspalum notatum Flugge var. saurae).</title>
        <authorList>
            <person name="Vega J.M."/>
            <person name="Podio M."/>
            <person name="Orjuela J."/>
            <person name="Siena L.A."/>
            <person name="Pessino S.C."/>
            <person name="Combes M.C."/>
            <person name="Mariac C."/>
            <person name="Albertini E."/>
            <person name="Pupilli F."/>
            <person name="Ortiz J.P.A."/>
            <person name="Leblanc O."/>
        </authorList>
    </citation>
    <scope>NUCLEOTIDE SEQUENCE [LARGE SCALE GENOMIC DNA]</scope>
    <source>
        <strain evidence="2">R1</strain>
        <tissue evidence="2">Leaf</tissue>
    </source>
</reference>
<proteinExistence type="predicted"/>
<dbReference type="PROSITE" id="PS50878">
    <property type="entry name" value="RT_POL"/>
    <property type="match status" value="1"/>
</dbReference>
<evidence type="ECO:0000313" key="2">
    <source>
        <dbReference type="EMBL" id="WVZ96548.1"/>
    </source>
</evidence>
<sequence>MATRRAATKREEEEAMSEKKMVEVIHRVARTLNLKKIVARGGVWRRRGKRQRRRRVVGFMGLEIERGRRLGGLNPRSPRWSEAVNVNEEVGRFFQTKKGLRQGDPLSPLLFNMVADMLATLIKRAKLDGQIRGIVPHLVDGGLSILQYADDTIIFLDHDLEMARNMKLLLCAFEQLFGLKINFNKSEASDQYMEIFNCKNGEFPFSYLGIPIHFKKLRNADWKKVEERFEKCLSSWKGKHLSIGGRLTLINSVLSSLPMYTMSFFDVPKGVIRKLDYFRSRFFWQGDEHKKKNIVWLSGASSANLKIKGVLGFMSQVPKTSLYLVNGYINFLPLMGGNS</sequence>
<dbReference type="InterPro" id="IPR000477">
    <property type="entry name" value="RT_dom"/>
</dbReference>
<accession>A0AAQ3USB1</accession>
<protein>
    <recommendedName>
        <fullName evidence="1">Reverse transcriptase domain-containing protein</fullName>
    </recommendedName>
</protein>
<evidence type="ECO:0000313" key="3">
    <source>
        <dbReference type="Proteomes" id="UP001341281"/>
    </source>
</evidence>
<dbReference type="AlphaFoldDB" id="A0AAQ3USB1"/>
<dbReference type="EMBL" id="CP144754">
    <property type="protein sequence ID" value="WVZ96548.1"/>
    <property type="molecule type" value="Genomic_DNA"/>
</dbReference>
<dbReference type="SUPFAM" id="SSF56672">
    <property type="entry name" value="DNA/RNA polymerases"/>
    <property type="match status" value="1"/>
</dbReference>
<keyword evidence="3" id="KW-1185">Reference proteome</keyword>